<evidence type="ECO:0000313" key="3">
    <source>
        <dbReference type="Proteomes" id="UP000596857"/>
    </source>
</evidence>
<evidence type="ECO:0000313" key="2">
    <source>
        <dbReference type="EMBL" id="NOU79379.1"/>
    </source>
</evidence>
<sequence>MKKKSLVGLFTISACFTLGSTSFAAVASTPVNTTFAPSISQVSPQSIHGEAVIRLKVGERIMVSGWNFNVLFNYTGSLGYVIQDGVYEWVGVQPGVAVVTCNLPNDVEMYYTFIVE</sequence>
<keyword evidence="3" id="KW-1185">Reference proteome</keyword>
<dbReference type="PROSITE" id="PS51257">
    <property type="entry name" value="PROKAR_LIPOPROTEIN"/>
    <property type="match status" value="1"/>
</dbReference>
<accession>A0ABX1YFX8</accession>
<protein>
    <recommendedName>
        <fullName evidence="4">Blue (type 1) copper domain-containing protein</fullName>
    </recommendedName>
</protein>
<proteinExistence type="predicted"/>
<organism evidence="2 3">
    <name type="scientific">Paenibacillus phytohabitans</name>
    <dbReference type="NCBI Taxonomy" id="2654978"/>
    <lineage>
        <taxon>Bacteria</taxon>
        <taxon>Bacillati</taxon>
        <taxon>Bacillota</taxon>
        <taxon>Bacilli</taxon>
        <taxon>Bacillales</taxon>
        <taxon>Paenibacillaceae</taxon>
        <taxon>Paenibacillus</taxon>
    </lineage>
</organism>
<evidence type="ECO:0008006" key="4">
    <source>
        <dbReference type="Google" id="ProtNLM"/>
    </source>
</evidence>
<reference evidence="2 3" key="1">
    <citation type="submission" date="2019-10" db="EMBL/GenBank/DDBJ databases">
        <title>Description of Paenibacillus terricola sp. nov.</title>
        <authorList>
            <person name="Carlier A."/>
            <person name="Qi S."/>
        </authorList>
    </citation>
    <scope>NUCLEOTIDE SEQUENCE [LARGE SCALE GENOMIC DNA]</scope>
    <source>
        <strain evidence="2 3">LMG 31459</strain>
    </source>
</reference>
<name>A0ABX1YFX8_9BACL</name>
<comment type="caution">
    <text evidence="2">The sequence shown here is derived from an EMBL/GenBank/DDBJ whole genome shotgun (WGS) entry which is preliminary data.</text>
</comment>
<dbReference type="EMBL" id="WHOB01000027">
    <property type="protein sequence ID" value="NOU79379.1"/>
    <property type="molecule type" value="Genomic_DNA"/>
</dbReference>
<evidence type="ECO:0000256" key="1">
    <source>
        <dbReference type="SAM" id="SignalP"/>
    </source>
</evidence>
<feature type="chain" id="PRO_5046207325" description="Blue (type 1) copper domain-containing protein" evidence="1">
    <location>
        <begin position="25"/>
        <end position="116"/>
    </location>
</feature>
<dbReference type="RefSeq" id="WP_171717256.1">
    <property type="nucleotide sequence ID" value="NZ_WHOB01000027.1"/>
</dbReference>
<gene>
    <name evidence="2" type="ORF">GC101_10860</name>
</gene>
<keyword evidence="1" id="KW-0732">Signal</keyword>
<dbReference type="Proteomes" id="UP000596857">
    <property type="component" value="Unassembled WGS sequence"/>
</dbReference>
<feature type="signal peptide" evidence="1">
    <location>
        <begin position="1"/>
        <end position="24"/>
    </location>
</feature>